<dbReference type="EMBL" id="KB102547">
    <property type="protein sequence ID" value="ELK35207.1"/>
    <property type="molecule type" value="Genomic_DNA"/>
</dbReference>
<dbReference type="AlphaFoldDB" id="L5MA55"/>
<organism evidence="2 3">
    <name type="scientific">Myotis davidii</name>
    <name type="common">David's myotis</name>
    <dbReference type="NCBI Taxonomy" id="225400"/>
    <lineage>
        <taxon>Eukaryota</taxon>
        <taxon>Metazoa</taxon>
        <taxon>Chordata</taxon>
        <taxon>Craniata</taxon>
        <taxon>Vertebrata</taxon>
        <taxon>Euteleostomi</taxon>
        <taxon>Mammalia</taxon>
        <taxon>Eutheria</taxon>
        <taxon>Laurasiatheria</taxon>
        <taxon>Chiroptera</taxon>
        <taxon>Yangochiroptera</taxon>
        <taxon>Vespertilionidae</taxon>
        <taxon>Myotis</taxon>
    </lineage>
</organism>
<feature type="compositionally biased region" description="Basic and acidic residues" evidence="1">
    <location>
        <begin position="28"/>
        <end position="46"/>
    </location>
</feature>
<sequence>MYEDLGQPSRSKDLGTDAKLLVSDEEGKEVFKKAPEYEDFDSRAGKDGTGQEQVHSSLPKGTQCLPSPLSPGTNQTTHCVMAPPALGPAWSSEETPSPHIQQHSSGPEVVSAWSEIYL</sequence>
<keyword evidence="3" id="KW-1185">Reference proteome</keyword>
<reference evidence="3" key="1">
    <citation type="journal article" date="2013" name="Science">
        <title>Comparative analysis of bat genomes provides insight into the evolution of flight and immunity.</title>
        <authorList>
            <person name="Zhang G."/>
            <person name="Cowled C."/>
            <person name="Shi Z."/>
            <person name="Huang Z."/>
            <person name="Bishop-Lilly K.A."/>
            <person name="Fang X."/>
            <person name="Wynne J.W."/>
            <person name="Xiong Z."/>
            <person name="Baker M.L."/>
            <person name="Zhao W."/>
            <person name="Tachedjian M."/>
            <person name="Zhu Y."/>
            <person name="Zhou P."/>
            <person name="Jiang X."/>
            <person name="Ng J."/>
            <person name="Yang L."/>
            <person name="Wu L."/>
            <person name="Xiao J."/>
            <person name="Feng Y."/>
            <person name="Chen Y."/>
            <person name="Sun X."/>
            <person name="Zhang Y."/>
            <person name="Marsh G.A."/>
            <person name="Crameri G."/>
            <person name="Broder C.C."/>
            <person name="Frey K.G."/>
            <person name="Wang L.F."/>
            <person name="Wang J."/>
        </authorList>
    </citation>
    <scope>NUCLEOTIDE SEQUENCE [LARGE SCALE GENOMIC DNA]</scope>
</reference>
<feature type="compositionally biased region" description="Polar residues" evidence="1">
    <location>
        <begin position="92"/>
        <end position="105"/>
    </location>
</feature>
<gene>
    <name evidence="2" type="ORF">MDA_GLEAN10005777</name>
</gene>
<evidence type="ECO:0000256" key="1">
    <source>
        <dbReference type="SAM" id="MobiDB-lite"/>
    </source>
</evidence>
<protein>
    <submittedName>
        <fullName evidence="2">Uncharacterized protein</fullName>
    </submittedName>
</protein>
<feature type="region of interest" description="Disordered" evidence="1">
    <location>
        <begin position="1"/>
        <end position="109"/>
    </location>
</feature>
<accession>L5MA55</accession>
<name>L5MA55_MYODS</name>
<dbReference type="Proteomes" id="UP000010556">
    <property type="component" value="Unassembled WGS sequence"/>
</dbReference>
<evidence type="ECO:0000313" key="3">
    <source>
        <dbReference type="Proteomes" id="UP000010556"/>
    </source>
</evidence>
<proteinExistence type="predicted"/>
<evidence type="ECO:0000313" key="2">
    <source>
        <dbReference type="EMBL" id="ELK35207.1"/>
    </source>
</evidence>
<feature type="compositionally biased region" description="Polar residues" evidence="1">
    <location>
        <begin position="50"/>
        <end position="60"/>
    </location>
</feature>